<feature type="region of interest" description="Disordered" evidence="2">
    <location>
        <begin position="125"/>
        <end position="160"/>
    </location>
</feature>
<comment type="caution">
    <text evidence="3">The sequence shown here is derived from an EMBL/GenBank/DDBJ whole genome shotgun (WGS) entry which is preliminary data.</text>
</comment>
<evidence type="ECO:0000256" key="2">
    <source>
        <dbReference type="SAM" id="MobiDB-lite"/>
    </source>
</evidence>
<evidence type="ECO:0000313" key="3">
    <source>
        <dbReference type="EMBL" id="KAK4297184.1"/>
    </source>
</evidence>
<accession>A0AAE1TVZ4</accession>
<keyword evidence="4" id="KW-1185">Reference proteome</keyword>
<dbReference type="EMBL" id="JAWZYT010003691">
    <property type="protein sequence ID" value="KAK4297184.1"/>
    <property type="molecule type" value="Genomic_DNA"/>
</dbReference>
<gene>
    <name evidence="3" type="ORF">Pmani_030374</name>
</gene>
<organism evidence="3 4">
    <name type="scientific">Petrolisthes manimaculis</name>
    <dbReference type="NCBI Taxonomy" id="1843537"/>
    <lineage>
        <taxon>Eukaryota</taxon>
        <taxon>Metazoa</taxon>
        <taxon>Ecdysozoa</taxon>
        <taxon>Arthropoda</taxon>
        <taxon>Crustacea</taxon>
        <taxon>Multicrustacea</taxon>
        <taxon>Malacostraca</taxon>
        <taxon>Eumalacostraca</taxon>
        <taxon>Eucarida</taxon>
        <taxon>Decapoda</taxon>
        <taxon>Pleocyemata</taxon>
        <taxon>Anomura</taxon>
        <taxon>Galatheoidea</taxon>
        <taxon>Porcellanidae</taxon>
        <taxon>Petrolisthes</taxon>
    </lineage>
</organism>
<dbReference type="Proteomes" id="UP001292094">
    <property type="component" value="Unassembled WGS sequence"/>
</dbReference>
<protein>
    <submittedName>
        <fullName evidence="3">Uncharacterized protein</fullName>
    </submittedName>
</protein>
<proteinExistence type="predicted"/>
<feature type="compositionally biased region" description="Low complexity" evidence="2">
    <location>
        <begin position="125"/>
        <end position="143"/>
    </location>
</feature>
<reference evidence="3" key="1">
    <citation type="submission" date="2023-11" db="EMBL/GenBank/DDBJ databases">
        <title>Genome assemblies of two species of porcelain crab, Petrolisthes cinctipes and Petrolisthes manimaculis (Anomura: Porcellanidae).</title>
        <authorList>
            <person name="Angst P."/>
        </authorList>
    </citation>
    <scope>NUCLEOTIDE SEQUENCE</scope>
    <source>
        <strain evidence="3">PB745_02</strain>
        <tissue evidence="3">Gill</tissue>
    </source>
</reference>
<evidence type="ECO:0000256" key="1">
    <source>
        <dbReference type="SAM" id="Coils"/>
    </source>
</evidence>
<name>A0AAE1TVZ4_9EUCA</name>
<feature type="non-terminal residue" evidence="3">
    <location>
        <position position="1"/>
    </location>
</feature>
<sequence length="160" mass="18584">MSWLGVNLNDGINSIKGQLSSITRTVLSEDLEDIDGDESQVIVPRDRIKELEALCQLQKHELEEGRRAREEVEERLHAAHLSTAQQTSTLRSQLHQTQTELHELREKASEWGWEAEEVNTVVPLNTNTNNHHHQQQQQQQQQQDLDQYNELAKHEQLNQK</sequence>
<feature type="compositionally biased region" description="Basic and acidic residues" evidence="2">
    <location>
        <begin position="151"/>
        <end position="160"/>
    </location>
</feature>
<dbReference type="AlphaFoldDB" id="A0AAE1TVZ4"/>
<feature type="coiled-coil region" evidence="1">
    <location>
        <begin position="48"/>
        <end position="107"/>
    </location>
</feature>
<evidence type="ECO:0000313" key="4">
    <source>
        <dbReference type="Proteomes" id="UP001292094"/>
    </source>
</evidence>
<keyword evidence="1" id="KW-0175">Coiled coil</keyword>